<proteinExistence type="predicted"/>
<accession>A0A6A4INF4</accession>
<dbReference type="Proteomes" id="UP000799118">
    <property type="component" value="Unassembled WGS sequence"/>
</dbReference>
<dbReference type="AlphaFoldDB" id="A0A6A4INF4"/>
<sequence>MPAPEVPVTPNYPRPIVGHVNLMVDTYLANATVDDLRSAVRGLLASGATSASQFSIAARKHLFESGALVPPNPGSLFVLDPRNGEATPTQTLLDLVPRARTVYGVGMGFASLEILIPIVEATIDAKWAEDGRTAELLMEVDADIVQAIQSCKEELETNRVKDRSTARQIVSKLQCAIHDSSRGGKLPFEKAGYGIQYWKF</sequence>
<keyword evidence="2" id="KW-1185">Reference proteome</keyword>
<reference evidence="1" key="1">
    <citation type="journal article" date="2019" name="Environ. Microbiol.">
        <title>Fungal ecological strategies reflected in gene transcription - a case study of two litter decomposers.</title>
        <authorList>
            <person name="Barbi F."/>
            <person name="Kohler A."/>
            <person name="Barry K."/>
            <person name="Baskaran P."/>
            <person name="Daum C."/>
            <person name="Fauchery L."/>
            <person name="Ihrmark K."/>
            <person name="Kuo A."/>
            <person name="LaButti K."/>
            <person name="Lipzen A."/>
            <person name="Morin E."/>
            <person name="Grigoriev I.V."/>
            <person name="Henrissat B."/>
            <person name="Lindahl B."/>
            <person name="Martin F."/>
        </authorList>
    </citation>
    <scope>NUCLEOTIDE SEQUENCE</scope>
    <source>
        <strain evidence="1">JB14</strain>
    </source>
</reference>
<protein>
    <submittedName>
        <fullName evidence="1">Uncharacterized protein</fullName>
    </submittedName>
</protein>
<evidence type="ECO:0000313" key="2">
    <source>
        <dbReference type="Proteomes" id="UP000799118"/>
    </source>
</evidence>
<evidence type="ECO:0000313" key="1">
    <source>
        <dbReference type="EMBL" id="KAE9410287.1"/>
    </source>
</evidence>
<dbReference type="OrthoDB" id="3219836at2759"/>
<name>A0A6A4INF4_9AGAR</name>
<organism evidence="1 2">
    <name type="scientific">Gymnopus androsaceus JB14</name>
    <dbReference type="NCBI Taxonomy" id="1447944"/>
    <lineage>
        <taxon>Eukaryota</taxon>
        <taxon>Fungi</taxon>
        <taxon>Dikarya</taxon>
        <taxon>Basidiomycota</taxon>
        <taxon>Agaricomycotina</taxon>
        <taxon>Agaricomycetes</taxon>
        <taxon>Agaricomycetidae</taxon>
        <taxon>Agaricales</taxon>
        <taxon>Marasmiineae</taxon>
        <taxon>Omphalotaceae</taxon>
        <taxon>Gymnopus</taxon>
    </lineage>
</organism>
<gene>
    <name evidence="1" type="ORF">BT96DRAFT_983842</name>
</gene>
<dbReference type="EMBL" id="ML769385">
    <property type="protein sequence ID" value="KAE9410287.1"/>
    <property type="molecule type" value="Genomic_DNA"/>
</dbReference>